<name>A0A085G3H6_EWIA3</name>
<organism evidence="5 6">
    <name type="scientific">Ewingella americana (strain ATCC 33852 / DSM 4580 / CCUG 14506 / JCM 5911 / LMG 7869 / NCTC 12157 / CDC 1468-78)</name>
    <dbReference type="NCBI Taxonomy" id="910964"/>
    <lineage>
        <taxon>Bacteria</taxon>
        <taxon>Pseudomonadati</taxon>
        <taxon>Pseudomonadota</taxon>
        <taxon>Gammaproteobacteria</taxon>
        <taxon>Enterobacterales</taxon>
        <taxon>Yersiniaceae</taxon>
        <taxon>Ewingella</taxon>
    </lineage>
</organism>
<dbReference type="PANTHER" id="PTHR45566:SF1">
    <property type="entry name" value="HTH-TYPE TRANSCRIPTIONAL REGULATOR YHJB-RELATED"/>
    <property type="match status" value="1"/>
</dbReference>
<dbReference type="InterPro" id="IPR051015">
    <property type="entry name" value="EvgA-like"/>
</dbReference>
<accession>A0A085G3H6</accession>
<dbReference type="SMART" id="SM00421">
    <property type="entry name" value="HTH_LUXR"/>
    <property type="match status" value="1"/>
</dbReference>
<keyword evidence="1" id="KW-0238">DNA-binding</keyword>
<dbReference type="GO" id="GO:0000160">
    <property type="term" value="P:phosphorelay signal transduction system"/>
    <property type="evidence" value="ECO:0007669"/>
    <property type="project" value="InterPro"/>
</dbReference>
<feature type="modified residue" description="4-aspartylphosphate" evidence="2">
    <location>
        <position position="53"/>
    </location>
</feature>
<dbReference type="eggNOG" id="COG2197">
    <property type="taxonomic scope" value="Bacteria"/>
</dbReference>
<keyword evidence="6" id="KW-1185">Reference proteome</keyword>
<dbReference type="PROSITE" id="PS50043">
    <property type="entry name" value="HTH_LUXR_2"/>
    <property type="match status" value="1"/>
</dbReference>
<dbReference type="InterPro" id="IPR000792">
    <property type="entry name" value="Tscrpt_reg_LuxR_C"/>
</dbReference>
<dbReference type="RefSeq" id="WP_034794895.1">
    <property type="nucleotide sequence ID" value="NZ_JMPJ01000069.1"/>
</dbReference>
<evidence type="ECO:0000256" key="2">
    <source>
        <dbReference type="PROSITE-ProRule" id="PRU00169"/>
    </source>
</evidence>
<feature type="domain" description="Response regulatory" evidence="4">
    <location>
        <begin position="2"/>
        <end position="118"/>
    </location>
</feature>
<dbReference type="OrthoDB" id="8874570at2"/>
<dbReference type="Pfam" id="PF00196">
    <property type="entry name" value="GerE"/>
    <property type="match status" value="1"/>
</dbReference>
<dbReference type="AlphaFoldDB" id="A0A085G3H6"/>
<protein>
    <submittedName>
        <fullName evidence="5">Putative regulator</fullName>
    </submittedName>
</protein>
<dbReference type="Gene3D" id="3.40.50.2300">
    <property type="match status" value="1"/>
</dbReference>
<dbReference type="Gene3D" id="1.10.10.10">
    <property type="entry name" value="Winged helix-like DNA-binding domain superfamily/Winged helix DNA-binding domain"/>
    <property type="match status" value="1"/>
</dbReference>
<dbReference type="Pfam" id="PF00072">
    <property type="entry name" value="Response_reg"/>
    <property type="match status" value="1"/>
</dbReference>
<evidence type="ECO:0000256" key="1">
    <source>
        <dbReference type="ARBA" id="ARBA00023125"/>
    </source>
</evidence>
<dbReference type="GeneID" id="78383030"/>
<dbReference type="InterPro" id="IPR016032">
    <property type="entry name" value="Sig_transdc_resp-reg_C-effctor"/>
</dbReference>
<dbReference type="PRINTS" id="PR00038">
    <property type="entry name" value="HTHLUXR"/>
</dbReference>
<gene>
    <name evidence="5" type="ORF">GEAM_3880</name>
</gene>
<comment type="caution">
    <text evidence="5">The sequence shown here is derived from an EMBL/GenBank/DDBJ whole genome shotgun (WGS) entry which is preliminary data.</text>
</comment>
<dbReference type="InterPro" id="IPR011006">
    <property type="entry name" value="CheY-like_superfamily"/>
</dbReference>
<evidence type="ECO:0000259" key="4">
    <source>
        <dbReference type="PROSITE" id="PS50110"/>
    </source>
</evidence>
<dbReference type="GO" id="GO:0006355">
    <property type="term" value="P:regulation of DNA-templated transcription"/>
    <property type="evidence" value="ECO:0007669"/>
    <property type="project" value="InterPro"/>
</dbReference>
<dbReference type="InterPro" id="IPR036388">
    <property type="entry name" value="WH-like_DNA-bd_sf"/>
</dbReference>
<feature type="domain" description="HTH luxR-type" evidence="3">
    <location>
        <begin position="134"/>
        <end position="199"/>
    </location>
</feature>
<dbReference type="PROSITE" id="PS00622">
    <property type="entry name" value="HTH_LUXR_1"/>
    <property type="match status" value="1"/>
</dbReference>
<evidence type="ECO:0000259" key="3">
    <source>
        <dbReference type="PROSITE" id="PS50043"/>
    </source>
</evidence>
<dbReference type="SUPFAM" id="SSF46894">
    <property type="entry name" value="C-terminal effector domain of the bipartite response regulators"/>
    <property type="match status" value="1"/>
</dbReference>
<dbReference type="PANTHER" id="PTHR45566">
    <property type="entry name" value="HTH-TYPE TRANSCRIPTIONAL REGULATOR YHJB-RELATED"/>
    <property type="match status" value="1"/>
</dbReference>
<dbReference type="PROSITE" id="PS50110">
    <property type="entry name" value="RESPONSE_REGULATORY"/>
    <property type="match status" value="1"/>
</dbReference>
<evidence type="ECO:0000313" key="6">
    <source>
        <dbReference type="Proteomes" id="UP000028640"/>
    </source>
</evidence>
<dbReference type="SUPFAM" id="SSF52172">
    <property type="entry name" value="CheY-like"/>
    <property type="match status" value="1"/>
</dbReference>
<dbReference type="GO" id="GO:0003677">
    <property type="term" value="F:DNA binding"/>
    <property type="evidence" value="ECO:0007669"/>
    <property type="project" value="UniProtKB-KW"/>
</dbReference>
<sequence>MNILIVDQLSIFIQGMSVGLKNIMPDLNVKGVNDLDTMKQALDENLISIVLLDGEMARDRCVSLLDDITLDHPKVRVVVMLNKIKKSTLRFYLRHHAIGVISKNASLETIGQVLRTASCGMVCVPDENFEDIAEDQSLTKLSQRQREILRLIAAGESNKQISRVLNISAGTVKSHLESIYRRLNVKNRTQAAMMLSLDE</sequence>
<proteinExistence type="predicted"/>
<dbReference type="EMBL" id="JMPJ01000069">
    <property type="protein sequence ID" value="KFC78271.1"/>
    <property type="molecule type" value="Genomic_DNA"/>
</dbReference>
<evidence type="ECO:0000313" key="5">
    <source>
        <dbReference type="EMBL" id="KFC78271.1"/>
    </source>
</evidence>
<reference evidence="5 6" key="1">
    <citation type="submission" date="2014-05" db="EMBL/GenBank/DDBJ databases">
        <title>ATOL: Assembling a taxonomically balanced genome-scale reconstruction of the evolutionary history of the Enterobacteriaceae.</title>
        <authorList>
            <person name="Plunkett G.III."/>
            <person name="Neeno-Eckwall E.C."/>
            <person name="Glasner J.D."/>
            <person name="Perna N.T."/>
        </authorList>
    </citation>
    <scope>NUCLEOTIDE SEQUENCE [LARGE SCALE GENOMIC DNA]</scope>
    <source>
        <strain evidence="5 6">ATCC 33852</strain>
    </source>
</reference>
<dbReference type="CDD" id="cd06170">
    <property type="entry name" value="LuxR_C_like"/>
    <property type="match status" value="1"/>
</dbReference>
<dbReference type="InterPro" id="IPR001789">
    <property type="entry name" value="Sig_transdc_resp-reg_receiver"/>
</dbReference>
<keyword evidence="2" id="KW-0597">Phosphoprotein</keyword>
<dbReference type="STRING" id="910964.GEAM_3880"/>
<dbReference type="Proteomes" id="UP000028640">
    <property type="component" value="Unassembled WGS sequence"/>
</dbReference>